<dbReference type="RefSeq" id="WP_110935413.1">
    <property type="nucleotide sequence ID" value="NZ_KZ614146.1"/>
</dbReference>
<evidence type="ECO:0000256" key="7">
    <source>
        <dbReference type="SAM" id="Coils"/>
    </source>
</evidence>
<dbReference type="PANTHER" id="PTHR34582:SF7">
    <property type="entry name" value="UPF0702 TRANSMEMBRANE PROTEIN YDFS"/>
    <property type="match status" value="1"/>
</dbReference>
<dbReference type="GO" id="GO:0005886">
    <property type="term" value="C:plasma membrane"/>
    <property type="evidence" value="ECO:0007669"/>
    <property type="project" value="UniProtKB-SubCell"/>
</dbReference>
<dbReference type="AlphaFoldDB" id="A0A3A9K2Q5"/>
<dbReference type="Pfam" id="PF07870">
    <property type="entry name" value="DUF1657"/>
    <property type="match status" value="1"/>
</dbReference>
<dbReference type="EMBL" id="PDOE01000003">
    <property type="protein sequence ID" value="RKL67424.1"/>
    <property type="molecule type" value="Genomic_DNA"/>
</dbReference>
<feature type="transmembrane region" description="Helical" evidence="8">
    <location>
        <begin position="59"/>
        <end position="79"/>
    </location>
</feature>
<evidence type="ECO:0000256" key="3">
    <source>
        <dbReference type="ARBA" id="ARBA00022475"/>
    </source>
</evidence>
<comment type="subcellular location">
    <subcellularLocation>
        <location evidence="1">Cell membrane</location>
        <topology evidence="1">Multi-pass membrane protein</topology>
    </subcellularLocation>
</comment>
<evidence type="ECO:0000256" key="4">
    <source>
        <dbReference type="ARBA" id="ARBA00022692"/>
    </source>
</evidence>
<evidence type="ECO:0000256" key="8">
    <source>
        <dbReference type="SAM" id="Phobius"/>
    </source>
</evidence>
<organism evidence="11 12">
    <name type="scientific">Salipaludibacillus neizhouensis</name>
    <dbReference type="NCBI Taxonomy" id="885475"/>
    <lineage>
        <taxon>Bacteria</taxon>
        <taxon>Bacillati</taxon>
        <taxon>Bacillota</taxon>
        <taxon>Bacilli</taxon>
        <taxon>Bacillales</taxon>
        <taxon>Bacillaceae</taxon>
    </lineage>
</organism>
<keyword evidence="5 8" id="KW-1133">Transmembrane helix</keyword>
<evidence type="ECO:0000256" key="2">
    <source>
        <dbReference type="ARBA" id="ARBA00006448"/>
    </source>
</evidence>
<evidence type="ECO:0000313" key="12">
    <source>
        <dbReference type="Proteomes" id="UP000281498"/>
    </source>
</evidence>
<feature type="coiled-coil region" evidence="7">
    <location>
        <begin position="244"/>
        <end position="280"/>
    </location>
</feature>
<keyword evidence="4 8" id="KW-0812">Transmembrane</keyword>
<feature type="domain" description="YetF-like N-terminal transmembrane" evidence="10">
    <location>
        <begin position="7"/>
        <end position="78"/>
    </location>
</feature>
<sequence>MTEIGTVVIRGILGFIVLFILARLMGKKHLTDMTYYEYIVGIAIGSIAAELTFGTQVRVSNFIVGMIIWALLPMIISQIELRSFGFRKFSEGSPTVLIEKGKVYEKNLKKVSLTIDELMIHLRQKDVFKLSDVESAVMEKNGQVSVMKHSNVQPITSKDMGMPVQPEHQPRIVVMDGNLMEKNLSELGYNQEWLLNELNNQGANSFSEVFLAQVDSKGNVYIDLYNDQLEMSQIKQKLLLAANIKQLQTNLMNFSLQAENEEAKEMYKNQAQNMETLLDNMTAYLKE</sequence>
<feature type="domain" description="YetF C-terminal" evidence="9">
    <location>
        <begin position="85"/>
        <end position="215"/>
    </location>
</feature>
<feature type="transmembrane region" description="Helical" evidence="8">
    <location>
        <begin position="36"/>
        <end position="53"/>
    </location>
</feature>
<gene>
    <name evidence="11" type="ORF">CR203_08680</name>
</gene>
<name>A0A3A9K2Q5_9BACI</name>
<dbReference type="Pfam" id="PF04239">
    <property type="entry name" value="DUF421"/>
    <property type="match status" value="1"/>
</dbReference>
<dbReference type="InterPro" id="IPR023090">
    <property type="entry name" value="UPF0702_alpha/beta_dom_sf"/>
</dbReference>
<evidence type="ECO:0000256" key="1">
    <source>
        <dbReference type="ARBA" id="ARBA00004651"/>
    </source>
</evidence>
<evidence type="ECO:0000259" key="9">
    <source>
        <dbReference type="Pfam" id="PF04239"/>
    </source>
</evidence>
<keyword evidence="3" id="KW-1003">Cell membrane</keyword>
<protein>
    <submittedName>
        <fullName evidence="11">DUF421 domain-containing protein</fullName>
    </submittedName>
</protein>
<keyword evidence="12" id="KW-1185">Reference proteome</keyword>
<dbReference type="InterPro" id="IPR012452">
    <property type="entry name" value="DUF1657"/>
</dbReference>
<comment type="similarity">
    <text evidence="2">Belongs to the UPF0702 family.</text>
</comment>
<keyword evidence="7" id="KW-0175">Coiled coil</keyword>
<dbReference type="InterPro" id="IPR007353">
    <property type="entry name" value="DUF421"/>
</dbReference>
<dbReference type="PANTHER" id="PTHR34582">
    <property type="entry name" value="UPF0702 TRANSMEMBRANE PROTEIN YCAP"/>
    <property type="match status" value="1"/>
</dbReference>
<comment type="caution">
    <text evidence="11">The sequence shown here is derived from an EMBL/GenBank/DDBJ whole genome shotgun (WGS) entry which is preliminary data.</text>
</comment>
<evidence type="ECO:0000259" key="10">
    <source>
        <dbReference type="Pfam" id="PF20730"/>
    </source>
</evidence>
<dbReference type="Gene3D" id="3.30.240.20">
    <property type="entry name" value="bsu07140 like domains"/>
    <property type="match status" value="2"/>
</dbReference>
<proteinExistence type="inferred from homology"/>
<dbReference type="Proteomes" id="UP000281498">
    <property type="component" value="Unassembled WGS sequence"/>
</dbReference>
<keyword evidence="6 8" id="KW-0472">Membrane</keyword>
<feature type="transmembrane region" description="Helical" evidence="8">
    <location>
        <begin position="6"/>
        <end position="24"/>
    </location>
</feature>
<reference evidence="11 12" key="1">
    <citation type="submission" date="2017-10" db="EMBL/GenBank/DDBJ databases">
        <title>Bacillus sp. nov., a halophilic bacterium isolated from a Keqin Lake.</title>
        <authorList>
            <person name="Wang H."/>
        </authorList>
    </citation>
    <scope>NUCLEOTIDE SEQUENCE [LARGE SCALE GENOMIC DNA]</scope>
    <source>
        <strain evidence="11 12">KCTC 13187</strain>
    </source>
</reference>
<dbReference type="InterPro" id="IPR048454">
    <property type="entry name" value="YetF_N"/>
</dbReference>
<evidence type="ECO:0000256" key="5">
    <source>
        <dbReference type="ARBA" id="ARBA00022989"/>
    </source>
</evidence>
<evidence type="ECO:0000313" key="11">
    <source>
        <dbReference type="EMBL" id="RKL67424.1"/>
    </source>
</evidence>
<dbReference type="Pfam" id="PF20730">
    <property type="entry name" value="YetF_N"/>
    <property type="match status" value="1"/>
</dbReference>
<evidence type="ECO:0000256" key="6">
    <source>
        <dbReference type="ARBA" id="ARBA00023136"/>
    </source>
</evidence>
<dbReference type="OrthoDB" id="9778331at2"/>
<accession>A0A3A9K2Q5</accession>